<reference evidence="2" key="1">
    <citation type="submission" date="2016-11" db="EMBL/GenBank/DDBJ databases">
        <authorList>
            <person name="Varghese N."/>
            <person name="Submissions S."/>
        </authorList>
    </citation>
    <scope>NUCLEOTIDE SEQUENCE [LARGE SCALE GENOMIC DNA]</scope>
    <source>
        <strain evidence="2">DSM 26134</strain>
    </source>
</reference>
<gene>
    <name evidence="1" type="ORF">SAMN04488028_11081</name>
</gene>
<dbReference type="Pfam" id="PF09905">
    <property type="entry name" value="VF530"/>
    <property type="match status" value="1"/>
</dbReference>
<name>A0A1M6W141_REIAG</name>
<dbReference type="AlphaFoldDB" id="A0A1M6W141"/>
<dbReference type="InterPro" id="IPR036361">
    <property type="entry name" value="SAP_dom_sf"/>
</dbReference>
<sequence length="94" mass="10977">MEDGQKKGIPGDQINNPLHGVKLAEILEFLVDLYGWDMLSKHISINCFKNNQTIKSSLKFLRRTLWAREQVEQLYLRSLKKKVPHVSDRLSKNK</sequence>
<dbReference type="EMBL" id="FRAA01000010">
    <property type="protein sequence ID" value="SHK87434.1"/>
    <property type="molecule type" value="Genomic_DNA"/>
</dbReference>
<accession>A0A1M6W141</accession>
<organism evidence="1 2">
    <name type="scientific">Reichenbachiella agariperforans</name>
    <dbReference type="NCBI Taxonomy" id="156994"/>
    <lineage>
        <taxon>Bacteria</taxon>
        <taxon>Pseudomonadati</taxon>
        <taxon>Bacteroidota</taxon>
        <taxon>Cytophagia</taxon>
        <taxon>Cytophagales</taxon>
        <taxon>Reichenbachiellaceae</taxon>
        <taxon>Reichenbachiella</taxon>
    </lineage>
</organism>
<dbReference type="Proteomes" id="UP000184474">
    <property type="component" value="Unassembled WGS sequence"/>
</dbReference>
<dbReference type="Gene3D" id="1.10.720.30">
    <property type="entry name" value="SAP domain"/>
    <property type="match status" value="1"/>
</dbReference>
<protein>
    <submittedName>
        <fullName evidence="1">Uncharacterized conserved protein</fullName>
    </submittedName>
</protein>
<dbReference type="STRING" id="156994.SAMN04488028_11081"/>
<evidence type="ECO:0000313" key="2">
    <source>
        <dbReference type="Proteomes" id="UP000184474"/>
    </source>
</evidence>
<keyword evidence="2" id="KW-1185">Reference proteome</keyword>
<dbReference type="InterPro" id="IPR018668">
    <property type="entry name" value="DNA-binding_VF530-like"/>
</dbReference>
<evidence type="ECO:0000313" key="1">
    <source>
        <dbReference type="EMBL" id="SHK87434.1"/>
    </source>
</evidence>
<proteinExistence type="predicted"/>
<dbReference type="GO" id="GO:0003677">
    <property type="term" value="F:DNA binding"/>
    <property type="evidence" value="ECO:0007669"/>
    <property type="project" value="InterPro"/>
</dbReference>